<evidence type="ECO:0000256" key="2">
    <source>
        <dbReference type="ARBA" id="ARBA00022679"/>
    </source>
</evidence>
<evidence type="ECO:0000256" key="4">
    <source>
        <dbReference type="ARBA" id="ARBA00023453"/>
    </source>
</evidence>
<keyword evidence="1" id="KW-0489">Methyltransferase</keyword>
<dbReference type="Proteomes" id="UP000593567">
    <property type="component" value="Unassembled WGS sequence"/>
</dbReference>
<dbReference type="GO" id="GO:0032259">
    <property type="term" value="P:methylation"/>
    <property type="evidence" value="ECO:0007669"/>
    <property type="project" value="UniProtKB-KW"/>
</dbReference>
<dbReference type="PANTHER" id="PTHR10509:SF14">
    <property type="entry name" value="CAFFEOYL-COA O-METHYLTRANSFERASE 3-RELATED"/>
    <property type="match status" value="1"/>
</dbReference>
<dbReference type="InterPro" id="IPR002935">
    <property type="entry name" value="SAM_O-MeTrfase"/>
</dbReference>
<evidence type="ECO:0000256" key="1">
    <source>
        <dbReference type="ARBA" id="ARBA00022603"/>
    </source>
</evidence>
<keyword evidence="2" id="KW-0808">Transferase</keyword>
<keyword evidence="3" id="KW-0949">S-adenosyl-L-methionine</keyword>
<comment type="caution">
    <text evidence="5">The sequence shown here is derived from an EMBL/GenBank/DDBJ whole genome shotgun (WGS) entry which is preliminary data.</text>
</comment>
<keyword evidence="6" id="KW-1185">Reference proteome</keyword>
<evidence type="ECO:0000313" key="5">
    <source>
        <dbReference type="EMBL" id="KAF6030292.1"/>
    </source>
</evidence>
<evidence type="ECO:0000313" key="6">
    <source>
        <dbReference type="Proteomes" id="UP000593567"/>
    </source>
</evidence>
<comment type="similarity">
    <text evidence="4">Belongs to the class I-like SAM-binding methyltransferase superfamily. Cation-dependent O-methyltransferase family.</text>
</comment>
<dbReference type="CDD" id="cd02440">
    <property type="entry name" value="AdoMet_MTases"/>
    <property type="match status" value="1"/>
</dbReference>
<reference evidence="5" key="1">
    <citation type="submission" date="2020-06" db="EMBL/GenBank/DDBJ databases">
        <title>Draft genome of Bugula neritina, a colonial animal packing powerful symbionts and potential medicines.</title>
        <authorList>
            <person name="Rayko M."/>
        </authorList>
    </citation>
    <scope>NUCLEOTIDE SEQUENCE [LARGE SCALE GENOMIC DNA]</scope>
    <source>
        <strain evidence="5">Kwan_BN1</strain>
    </source>
</reference>
<dbReference type="PANTHER" id="PTHR10509">
    <property type="entry name" value="O-METHYLTRANSFERASE-RELATED"/>
    <property type="match status" value="1"/>
</dbReference>
<dbReference type="EMBL" id="VXIV02001719">
    <property type="protein sequence ID" value="KAF6030292.1"/>
    <property type="molecule type" value="Genomic_DNA"/>
</dbReference>
<dbReference type="Pfam" id="PF01596">
    <property type="entry name" value="Methyltransf_3"/>
    <property type="match status" value="1"/>
</dbReference>
<dbReference type="InterPro" id="IPR050362">
    <property type="entry name" value="Cation-dep_OMT"/>
</dbReference>
<dbReference type="Gene3D" id="3.40.50.150">
    <property type="entry name" value="Vaccinia Virus protein VP39"/>
    <property type="match status" value="1"/>
</dbReference>
<accession>A0A7J7JV88</accession>
<protein>
    <submittedName>
        <fullName evidence="5">COMTD1</fullName>
    </submittedName>
</protein>
<sequence length="223" mass="24931">MACPKDYGTDEERRAYINSHMSQLHPVMKKLRELMETHPRGFLISSPNTAMILSNVLQLAGVKKCIEVGVFTGYSSLAWALSIPQDGKVVACDISTEFTDIGKPFWKEAGVDNKIDLRIAPAVDTLQSLIDAGESGTFDFIYVDGDKLNADVIYELSLKLLRTNGIIAFDNSFMHGYLLKPEEEDERQDVPVIRKLNVKIQQDPRVTAVMLDVGDGVYMCRKN</sequence>
<dbReference type="InterPro" id="IPR029063">
    <property type="entry name" value="SAM-dependent_MTases_sf"/>
</dbReference>
<dbReference type="GO" id="GO:0008171">
    <property type="term" value="F:O-methyltransferase activity"/>
    <property type="evidence" value="ECO:0007669"/>
    <property type="project" value="InterPro"/>
</dbReference>
<dbReference type="AlphaFoldDB" id="A0A7J7JV88"/>
<dbReference type="PROSITE" id="PS51682">
    <property type="entry name" value="SAM_OMT_I"/>
    <property type="match status" value="1"/>
</dbReference>
<proteinExistence type="inferred from homology"/>
<evidence type="ECO:0000256" key="3">
    <source>
        <dbReference type="ARBA" id="ARBA00022691"/>
    </source>
</evidence>
<dbReference type="OrthoDB" id="10251242at2759"/>
<name>A0A7J7JV88_BUGNE</name>
<dbReference type="SUPFAM" id="SSF53335">
    <property type="entry name" value="S-adenosyl-L-methionine-dependent methyltransferases"/>
    <property type="match status" value="1"/>
</dbReference>
<organism evidence="5 6">
    <name type="scientific">Bugula neritina</name>
    <name type="common">Brown bryozoan</name>
    <name type="synonym">Sertularia neritina</name>
    <dbReference type="NCBI Taxonomy" id="10212"/>
    <lineage>
        <taxon>Eukaryota</taxon>
        <taxon>Metazoa</taxon>
        <taxon>Spiralia</taxon>
        <taxon>Lophotrochozoa</taxon>
        <taxon>Bryozoa</taxon>
        <taxon>Gymnolaemata</taxon>
        <taxon>Cheilostomatida</taxon>
        <taxon>Flustrina</taxon>
        <taxon>Buguloidea</taxon>
        <taxon>Bugulidae</taxon>
        <taxon>Bugula</taxon>
    </lineage>
</organism>
<gene>
    <name evidence="5" type="ORF">EB796_011404</name>
</gene>
<dbReference type="GO" id="GO:0008757">
    <property type="term" value="F:S-adenosylmethionine-dependent methyltransferase activity"/>
    <property type="evidence" value="ECO:0007669"/>
    <property type="project" value="TreeGrafter"/>
</dbReference>